<dbReference type="RefSeq" id="WP_198441994.1">
    <property type="nucleotide sequence ID" value="NZ_CBCSHE010000001.1"/>
</dbReference>
<dbReference type="Proteomes" id="UP000595224">
    <property type="component" value="Chromosome"/>
</dbReference>
<dbReference type="AlphaFoldDB" id="A0A7T3V429"/>
<comment type="similarity">
    <text evidence="1">Belongs to the peptidase A24 family.</text>
</comment>
<sequence>MNNLIFYSVFFFFSFCLALSDIKYMHIPLRVNYTGIIVFVLCVLLTEPNSIVQISAGAFVLLFIFCIVRMVVKGKLGMGDLHYSIFCGLFCGPVVCFFAIFLSSVLSMCFILFILLLKRQKSDGVNIKIPFVPFMFAGSFIAKSISLIPAAEHLLISFTEGFRTY</sequence>
<evidence type="ECO:0000256" key="2">
    <source>
        <dbReference type="SAM" id="Phobius"/>
    </source>
</evidence>
<evidence type="ECO:0000313" key="5">
    <source>
        <dbReference type="Proteomes" id="UP000595224"/>
    </source>
</evidence>
<dbReference type="InterPro" id="IPR050882">
    <property type="entry name" value="Prepilin_peptidase/N-MTase"/>
</dbReference>
<keyword evidence="2" id="KW-1133">Transmembrane helix</keyword>
<gene>
    <name evidence="4" type="ORF">IWA51_07610</name>
</gene>
<dbReference type="EMBL" id="CP064936">
    <property type="protein sequence ID" value="QQA00147.1"/>
    <property type="molecule type" value="Genomic_DNA"/>
</dbReference>
<reference evidence="4 5" key="1">
    <citation type="submission" date="2020-11" db="EMBL/GenBank/DDBJ databases">
        <title>Treponema Peruensis nv. sp., first commensal Treponema isolated from human feces.</title>
        <authorList>
            <person name="Belkhou C."/>
            <person name="Raes J."/>
        </authorList>
    </citation>
    <scope>NUCLEOTIDE SEQUENCE [LARGE SCALE GENOMIC DNA]</scope>
    <source>
        <strain evidence="4 5">RCC2812</strain>
    </source>
</reference>
<feature type="transmembrane region" description="Helical" evidence="2">
    <location>
        <begin position="54"/>
        <end position="72"/>
    </location>
</feature>
<keyword evidence="2" id="KW-0812">Transmembrane</keyword>
<dbReference type="KEGG" id="tper:IWA51_07610"/>
<evidence type="ECO:0000313" key="4">
    <source>
        <dbReference type="EMBL" id="QQA00147.1"/>
    </source>
</evidence>
<dbReference type="PANTHER" id="PTHR30487">
    <property type="entry name" value="TYPE 4 PREPILIN-LIKE PROTEINS LEADER PEPTIDE-PROCESSING ENZYME"/>
    <property type="match status" value="1"/>
</dbReference>
<dbReference type="Gene3D" id="1.20.120.1220">
    <property type="match status" value="1"/>
</dbReference>
<dbReference type="InterPro" id="IPR000045">
    <property type="entry name" value="Prepilin_IV_endopep_pep"/>
</dbReference>
<feature type="transmembrane region" description="Helical" evidence="2">
    <location>
        <begin position="30"/>
        <end position="47"/>
    </location>
</feature>
<dbReference type="GO" id="GO:0004190">
    <property type="term" value="F:aspartic-type endopeptidase activity"/>
    <property type="evidence" value="ECO:0007669"/>
    <property type="project" value="InterPro"/>
</dbReference>
<keyword evidence="2" id="KW-0472">Membrane</keyword>
<proteinExistence type="inferred from homology"/>
<keyword evidence="5" id="KW-1185">Reference proteome</keyword>
<evidence type="ECO:0000256" key="1">
    <source>
        <dbReference type="ARBA" id="ARBA00005801"/>
    </source>
</evidence>
<protein>
    <submittedName>
        <fullName evidence="4">Prepilin peptidase</fullName>
    </submittedName>
</protein>
<dbReference type="GO" id="GO:0005886">
    <property type="term" value="C:plasma membrane"/>
    <property type="evidence" value="ECO:0007669"/>
    <property type="project" value="TreeGrafter"/>
</dbReference>
<organism evidence="4 5">
    <name type="scientific">Treponema peruense</name>
    <dbReference type="NCBI Taxonomy" id="2787628"/>
    <lineage>
        <taxon>Bacteria</taxon>
        <taxon>Pseudomonadati</taxon>
        <taxon>Spirochaetota</taxon>
        <taxon>Spirochaetia</taxon>
        <taxon>Spirochaetales</taxon>
        <taxon>Treponemataceae</taxon>
        <taxon>Treponema</taxon>
    </lineage>
</organism>
<feature type="transmembrane region" description="Helical" evidence="2">
    <location>
        <begin position="92"/>
        <end position="117"/>
    </location>
</feature>
<name>A0A7T3V429_9SPIR</name>
<evidence type="ECO:0000259" key="3">
    <source>
        <dbReference type="Pfam" id="PF01478"/>
    </source>
</evidence>
<feature type="transmembrane region" description="Helical" evidence="2">
    <location>
        <begin position="129"/>
        <end position="151"/>
    </location>
</feature>
<dbReference type="GO" id="GO:0006465">
    <property type="term" value="P:signal peptide processing"/>
    <property type="evidence" value="ECO:0007669"/>
    <property type="project" value="TreeGrafter"/>
</dbReference>
<accession>A0A7T3V429</accession>
<dbReference type="Pfam" id="PF01478">
    <property type="entry name" value="Peptidase_A24"/>
    <property type="match status" value="1"/>
</dbReference>
<dbReference type="PANTHER" id="PTHR30487:SF0">
    <property type="entry name" value="PREPILIN LEADER PEPTIDASE_N-METHYLTRANSFERASE-RELATED"/>
    <property type="match status" value="1"/>
</dbReference>
<feature type="domain" description="Prepilin type IV endopeptidase peptidase" evidence="3">
    <location>
        <begin position="9"/>
        <end position="111"/>
    </location>
</feature>